<dbReference type="OrthoDB" id="4540223at2759"/>
<protein>
    <recommendedName>
        <fullName evidence="4">DUF2931 family protein</fullName>
    </recommendedName>
</protein>
<name>K1WUV6_MARBU</name>
<accession>K1WUV6</accession>
<gene>
    <name evidence="2" type="ORF">MBM_05496</name>
</gene>
<dbReference type="EMBL" id="JH921439">
    <property type="protein sequence ID" value="EKD16202.1"/>
    <property type="molecule type" value="Genomic_DNA"/>
</dbReference>
<dbReference type="AlphaFoldDB" id="K1WUV6"/>
<dbReference type="RefSeq" id="XP_007293385.1">
    <property type="nucleotide sequence ID" value="XM_007293323.1"/>
</dbReference>
<evidence type="ECO:0008006" key="4">
    <source>
        <dbReference type="Google" id="ProtNLM"/>
    </source>
</evidence>
<keyword evidence="1" id="KW-0732">Signal</keyword>
<organism evidence="2 3">
    <name type="scientific">Marssonina brunnea f. sp. multigermtubi (strain MB_m1)</name>
    <name type="common">Marssonina leaf spot fungus</name>
    <dbReference type="NCBI Taxonomy" id="1072389"/>
    <lineage>
        <taxon>Eukaryota</taxon>
        <taxon>Fungi</taxon>
        <taxon>Dikarya</taxon>
        <taxon>Ascomycota</taxon>
        <taxon>Pezizomycotina</taxon>
        <taxon>Leotiomycetes</taxon>
        <taxon>Helotiales</taxon>
        <taxon>Drepanopezizaceae</taxon>
        <taxon>Drepanopeziza</taxon>
    </lineage>
</organism>
<dbReference type="GeneID" id="18761431"/>
<dbReference type="HOGENOM" id="CLU_091777_0_0_1"/>
<dbReference type="InParanoid" id="K1WUV6"/>
<evidence type="ECO:0000313" key="3">
    <source>
        <dbReference type="Proteomes" id="UP000006753"/>
    </source>
</evidence>
<sequence>MMSPSKSLCAILLVFSFLFSRAQGGVIGQVVYDREVIGYRTVSPLEAAKINEKNKPTRDLIFGQIRQFKNQLGTGFSLTQVPALWEGDPRVKNWYCVVEADREKMEEAQKVYIPEYYENTYQNGRRQEIQLWFAGDRYIMEYIWQYIRHSQGGEKALRFSYIASKGYNMQMVIPTEVVNKDELELWSECFKTKEELLAYSDKTVNWDSWNIKGEIGLPSPEALVPSWINDA</sequence>
<dbReference type="KEGG" id="mbe:MBM_05496"/>
<feature type="chain" id="PRO_5003853091" description="DUF2931 family protein" evidence="1">
    <location>
        <begin position="25"/>
        <end position="231"/>
    </location>
</feature>
<feature type="signal peptide" evidence="1">
    <location>
        <begin position="1"/>
        <end position="24"/>
    </location>
</feature>
<dbReference type="InterPro" id="IPR045564">
    <property type="entry name" value="DUF5910"/>
</dbReference>
<proteinExistence type="predicted"/>
<reference evidence="2 3" key="1">
    <citation type="journal article" date="2012" name="BMC Genomics">
        <title>Sequencing the genome of Marssonina brunnea reveals fungus-poplar co-evolution.</title>
        <authorList>
            <person name="Zhu S."/>
            <person name="Cao Y.-Z."/>
            <person name="Jiang C."/>
            <person name="Tan B.-Y."/>
            <person name="Wang Z."/>
            <person name="Feng S."/>
            <person name="Zhang L."/>
            <person name="Su X.-H."/>
            <person name="Brejova B."/>
            <person name="Vinar T."/>
            <person name="Xu M."/>
            <person name="Wang M.-X."/>
            <person name="Zhang S.-G."/>
            <person name="Huang M.-R."/>
            <person name="Wu R."/>
            <person name="Zhou Y."/>
        </authorList>
    </citation>
    <scope>NUCLEOTIDE SEQUENCE [LARGE SCALE GENOMIC DNA]</scope>
    <source>
        <strain evidence="2 3">MB_m1</strain>
    </source>
</reference>
<dbReference type="Proteomes" id="UP000006753">
    <property type="component" value="Unassembled WGS sequence"/>
</dbReference>
<keyword evidence="3" id="KW-1185">Reference proteome</keyword>
<evidence type="ECO:0000256" key="1">
    <source>
        <dbReference type="SAM" id="SignalP"/>
    </source>
</evidence>
<dbReference type="Pfam" id="PF19287">
    <property type="entry name" value="DUF5910"/>
    <property type="match status" value="1"/>
</dbReference>
<dbReference type="eggNOG" id="ENOG502SUI0">
    <property type="taxonomic scope" value="Eukaryota"/>
</dbReference>
<evidence type="ECO:0000313" key="2">
    <source>
        <dbReference type="EMBL" id="EKD16202.1"/>
    </source>
</evidence>